<keyword evidence="1" id="KW-1133">Transmembrane helix</keyword>
<gene>
    <name evidence="2" type="ordered locus">MICA_1530</name>
</gene>
<dbReference type="AlphaFoldDB" id="G2KPM9"/>
<dbReference type="eggNOG" id="COG2165">
    <property type="taxonomic scope" value="Bacteria"/>
</dbReference>
<dbReference type="STRING" id="856793.MICA_1530"/>
<dbReference type="OrthoDB" id="7348958at2"/>
<dbReference type="KEGG" id="mai:MICA_1530"/>
<dbReference type="EMBL" id="CP002382">
    <property type="protein sequence ID" value="AEP09848.1"/>
    <property type="molecule type" value="Genomic_DNA"/>
</dbReference>
<protein>
    <submittedName>
        <fullName evidence="2">Prepilin-type N-terminal cleavage/methylation domain protein</fullName>
    </submittedName>
</protein>
<dbReference type="SUPFAM" id="SSF54523">
    <property type="entry name" value="Pili subunits"/>
    <property type="match status" value="1"/>
</dbReference>
<evidence type="ECO:0000313" key="3">
    <source>
        <dbReference type="Proteomes" id="UP000009286"/>
    </source>
</evidence>
<dbReference type="InterPro" id="IPR045584">
    <property type="entry name" value="Pilin-like"/>
</dbReference>
<dbReference type="HOGENOM" id="CLU_078515_1_0_5"/>
<dbReference type="Proteomes" id="UP000009286">
    <property type="component" value="Chromosome"/>
</dbReference>
<evidence type="ECO:0000313" key="2">
    <source>
        <dbReference type="EMBL" id="AEP09848.1"/>
    </source>
</evidence>
<organism evidence="2 3">
    <name type="scientific">Micavibrio aeruginosavorus (strain ARL-13)</name>
    <dbReference type="NCBI Taxonomy" id="856793"/>
    <lineage>
        <taxon>Bacteria</taxon>
        <taxon>Pseudomonadati</taxon>
        <taxon>Bdellovibrionota</taxon>
        <taxon>Bdellovibrionia</taxon>
        <taxon>Bdellovibrionales</taxon>
        <taxon>Pseudobdellovibrionaceae</taxon>
        <taxon>Micavibrio</taxon>
    </lineage>
</organism>
<reference evidence="2 3" key="1">
    <citation type="journal article" date="2011" name="BMC Genomics">
        <title>Genomic insights into an obligate epibiotic bacterial predator: Micavibrio aeruginosavorus ARL-13.</title>
        <authorList>
            <person name="Wang Z."/>
            <person name="Kadouri D."/>
            <person name="Wu M."/>
        </authorList>
    </citation>
    <scope>NUCLEOTIDE SEQUENCE [LARGE SCALE GENOMIC DNA]</scope>
    <source>
        <strain evidence="2 3">ARL-13</strain>
    </source>
</reference>
<sequence>MTKSIHTTNRSQAGFTLVELAVVMIIIGLLIGGVLKGQELVNNAQIAATVAQVKSIDAATTTFRDMYNAMPGDMLTPGTRLPNCTTVGACTSPGDGNGRLNSVPSAAPGTEAQRFFVHLAAADVFSGVNPAGGNTAWGGLYPAAKIAGGFFPGYTTGATAADFVANATSALGGHYLTLTLQPNAAPAAANGVISPNQAFRLDSKIDDGNGAAGGVRGYGTGCVNATGGVYDEQSPAKICGLHIRFQG</sequence>
<dbReference type="Pfam" id="PF07963">
    <property type="entry name" value="N_methyl"/>
    <property type="match status" value="1"/>
</dbReference>
<dbReference type="InterPro" id="IPR012902">
    <property type="entry name" value="N_methyl_site"/>
</dbReference>
<accession>G2KPM9</accession>
<keyword evidence="1" id="KW-0472">Membrane</keyword>
<dbReference type="RefSeq" id="WP_014103071.1">
    <property type="nucleotide sequence ID" value="NC_016026.1"/>
</dbReference>
<keyword evidence="1" id="KW-0812">Transmembrane</keyword>
<dbReference type="NCBIfam" id="TIGR02532">
    <property type="entry name" value="IV_pilin_GFxxxE"/>
    <property type="match status" value="1"/>
</dbReference>
<dbReference type="Gene3D" id="3.30.700.10">
    <property type="entry name" value="Glycoprotein, Type 4 Pilin"/>
    <property type="match status" value="1"/>
</dbReference>
<evidence type="ECO:0000256" key="1">
    <source>
        <dbReference type="SAM" id="Phobius"/>
    </source>
</evidence>
<feature type="transmembrane region" description="Helical" evidence="1">
    <location>
        <begin position="12"/>
        <end position="35"/>
    </location>
</feature>
<name>G2KPM9_MICAA</name>
<proteinExistence type="predicted"/>
<keyword evidence="3" id="KW-1185">Reference proteome</keyword>
<dbReference type="PROSITE" id="PS00409">
    <property type="entry name" value="PROKAR_NTER_METHYL"/>
    <property type="match status" value="1"/>
</dbReference>